<evidence type="ECO:0000256" key="7">
    <source>
        <dbReference type="ARBA" id="ARBA00023004"/>
    </source>
</evidence>
<keyword evidence="11" id="KW-0812">Transmembrane</keyword>
<dbReference type="GO" id="GO:0016705">
    <property type="term" value="F:oxidoreductase activity, acting on paired donors, with incorporation or reduction of molecular oxygen"/>
    <property type="evidence" value="ECO:0007669"/>
    <property type="project" value="InterPro"/>
</dbReference>
<keyword evidence="8 10" id="KW-0503">Monooxygenase</keyword>
<dbReference type="SUPFAM" id="SSF48264">
    <property type="entry name" value="Cytochrome P450"/>
    <property type="match status" value="1"/>
</dbReference>
<reference evidence="12 13" key="1">
    <citation type="submission" date="2015-07" db="EMBL/GenBank/DDBJ databases">
        <authorList>
            <person name="Noorani M."/>
        </authorList>
    </citation>
    <scope>NUCLEOTIDE SEQUENCE [LARGE SCALE GENOMIC DNA]</scope>
    <source>
        <strain evidence="12">BBA 69670</strain>
    </source>
</reference>
<comment type="similarity">
    <text evidence="3 10">Belongs to the cytochrome P450 family.</text>
</comment>
<protein>
    <submittedName>
        <fullName evidence="12">O-methylsterigmatocystin oxidoreductase</fullName>
    </submittedName>
</protein>
<evidence type="ECO:0000256" key="5">
    <source>
        <dbReference type="ARBA" id="ARBA00022723"/>
    </source>
</evidence>
<dbReference type="InterPro" id="IPR036396">
    <property type="entry name" value="Cyt_P450_sf"/>
</dbReference>
<dbReference type="GO" id="GO:0020037">
    <property type="term" value="F:heme binding"/>
    <property type="evidence" value="ECO:0007669"/>
    <property type="project" value="InterPro"/>
</dbReference>
<keyword evidence="11" id="KW-1133">Transmembrane helix</keyword>
<evidence type="ECO:0000256" key="3">
    <source>
        <dbReference type="ARBA" id="ARBA00010617"/>
    </source>
</evidence>
<comment type="cofactor">
    <cofactor evidence="1 9">
        <name>heme</name>
        <dbReference type="ChEBI" id="CHEBI:30413"/>
    </cofactor>
</comment>
<organism evidence="12 13">
    <name type="scientific">Rhizoctonia solani</name>
    <dbReference type="NCBI Taxonomy" id="456999"/>
    <lineage>
        <taxon>Eukaryota</taxon>
        <taxon>Fungi</taxon>
        <taxon>Dikarya</taxon>
        <taxon>Basidiomycota</taxon>
        <taxon>Agaricomycotina</taxon>
        <taxon>Agaricomycetes</taxon>
        <taxon>Cantharellales</taxon>
        <taxon>Ceratobasidiaceae</taxon>
        <taxon>Rhizoctonia</taxon>
    </lineage>
</organism>
<dbReference type="GO" id="GO:0005506">
    <property type="term" value="F:iron ion binding"/>
    <property type="evidence" value="ECO:0007669"/>
    <property type="project" value="InterPro"/>
</dbReference>
<comment type="pathway">
    <text evidence="2">Secondary metabolite biosynthesis.</text>
</comment>
<dbReference type="Pfam" id="PF00067">
    <property type="entry name" value="p450"/>
    <property type="match status" value="1"/>
</dbReference>
<evidence type="ECO:0000313" key="12">
    <source>
        <dbReference type="EMBL" id="CUA71978.1"/>
    </source>
</evidence>
<dbReference type="PRINTS" id="PR00463">
    <property type="entry name" value="EP450I"/>
</dbReference>
<keyword evidence="11" id="KW-0472">Membrane</keyword>
<dbReference type="PROSITE" id="PS00086">
    <property type="entry name" value="CYTOCHROME_P450"/>
    <property type="match status" value="1"/>
</dbReference>
<dbReference type="InterPro" id="IPR002401">
    <property type="entry name" value="Cyt_P450_E_grp-I"/>
</dbReference>
<dbReference type="EMBL" id="CYGV01001277">
    <property type="protein sequence ID" value="CUA71978.1"/>
    <property type="molecule type" value="Genomic_DNA"/>
</dbReference>
<evidence type="ECO:0000256" key="8">
    <source>
        <dbReference type="ARBA" id="ARBA00023033"/>
    </source>
</evidence>
<keyword evidence="4 9" id="KW-0349">Heme</keyword>
<sequence length="520" mass="58766">MIEQSSLYAMSAVFGIMVACYHWLGGFGRKVHHPPSPKSLPFIGNIFSIPPGLDYLNFLDIGKRLKSDIFYLNMMGTPLLILNSARAASDLLEKHSAIYSDRIGAPMVSDPALLDWSAFAGFLPYNDDWRRQIRRMKNWLNPHAVRQFDSLHQDEAKMLLRRLLDTSASCQPFERVKHQLFFTTGSVAFRLAYGYRPKSDQDPFYVDAVEASHNLFKAAMMSNFLVNAFPALSYVPDWFPGTGWKNTARNWRNHKNHAVDAPYQWTKQQVATGDFEPSILSALLQDHSIDPDTSVADRDKDLKELAYALFVGGTDTLATALVNFVAAMVAYPDTQAKAQSEIDALLGYATRLPELSDEPQLPYVRSLILEVLRWLPVGPTGGPPHACSQDNVYRGYDIEKGTIIVGNLWAMSRDEAVYRDPDCFEPERFLDSNTSPLPGFGWGRRKCVGIHFAETSLFFMISSLLTTFTFSQKKDKDGKDVPPIIKDSYNNLAIALQPFEFEFRPRSESHRQLILENILN</sequence>
<accession>A0A0K6G0U5</accession>
<keyword evidence="5 9" id="KW-0479">Metal-binding</keyword>
<keyword evidence="7 9" id="KW-0408">Iron</keyword>
<evidence type="ECO:0000256" key="11">
    <source>
        <dbReference type="SAM" id="Phobius"/>
    </source>
</evidence>
<proteinExistence type="inferred from homology"/>
<gene>
    <name evidence="12" type="ORF">RSOLAG22IIIB_09995</name>
</gene>
<dbReference type="PANTHER" id="PTHR46300:SF7">
    <property type="entry name" value="P450, PUTATIVE (EUROFUNG)-RELATED"/>
    <property type="match status" value="1"/>
</dbReference>
<evidence type="ECO:0000256" key="10">
    <source>
        <dbReference type="RuleBase" id="RU000461"/>
    </source>
</evidence>
<evidence type="ECO:0000256" key="9">
    <source>
        <dbReference type="PIRSR" id="PIRSR602401-1"/>
    </source>
</evidence>
<dbReference type="CDD" id="cd11065">
    <property type="entry name" value="CYP64-like"/>
    <property type="match status" value="1"/>
</dbReference>
<dbReference type="GO" id="GO:0004497">
    <property type="term" value="F:monooxygenase activity"/>
    <property type="evidence" value="ECO:0007669"/>
    <property type="project" value="UniProtKB-KW"/>
</dbReference>
<dbReference type="InterPro" id="IPR050364">
    <property type="entry name" value="Cytochrome_P450_fung"/>
</dbReference>
<dbReference type="AlphaFoldDB" id="A0A0K6G0U5"/>
<dbReference type="InterPro" id="IPR001128">
    <property type="entry name" value="Cyt_P450"/>
</dbReference>
<evidence type="ECO:0000256" key="6">
    <source>
        <dbReference type="ARBA" id="ARBA00023002"/>
    </source>
</evidence>
<evidence type="ECO:0000256" key="2">
    <source>
        <dbReference type="ARBA" id="ARBA00005179"/>
    </source>
</evidence>
<dbReference type="InterPro" id="IPR017972">
    <property type="entry name" value="Cyt_P450_CS"/>
</dbReference>
<keyword evidence="13" id="KW-1185">Reference proteome</keyword>
<dbReference type="Proteomes" id="UP000044841">
    <property type="component" value="Unassembled WGS sequence"/>
</dbReference>
<keyword evidence="6 10" id="KW-0560">Oxidoreductase</keyword>
<dbReference type="PRINTS" id="PR00385">
    <property type="entry name" value="P450"/>
</dbReference>
<evidence type="ECO:0000256" key="1">
    <source>
        <dbReference type="ARBA" id="ARBA00001971"/>
    </source>
</evidence>
<feature type="transmembrane region" description="Helical" evidence="11">
    <location>
        <begin position="6"/>
        <end position="24"/>
    </location>
</feature>
<dbReference type="Gene3D" id="1.10.630.10">
    <property type="entry name" value="Cytochrome P450"/>
    <property type="match status" value="1"/>
</dbReference>
<name>A0A0K6G0U5_9AGAM</name>
<evidence type="ECO:0000256" key="4">
    <source>
        <dbReference type="ARBA" id="ARBA00022617"/>
    </source>
</evidence>
<dbReference type="PANTHER" id="PTHR46300">
    <property type="entry name" value="P450, PUTATIVE (EUROFUNG)-RELATED-RELATED"/>
    <property type="match status" value="1"/>
</dbReference>
<feature type="binding site" description="axial binding residue" evidence="9">
    <location>
        <position position="447"/>
    </location>
    <ligand>
        <name>heme</name>
        <dbReference type="ChEBI" id="CHEBI:30413"/>
    </ligand>
    <ligandPart>
        <name>Fe</name>
        <dbReference type="ChEBI" id="CHEBI:18248"/>
    </ligandPart>
</feature>
<evidence type="ECO:0000313" key="13">
    <source>
        <dbReference type="Proteomes" id="UP000044841"/>
    </source>
</evidence>